<evidence type="ECO:0000256" key="1">
    <source>
        <dbReference type="SAM" id="MobiDB-lite"/>
    </source>
</evidence>
<dbReference type="Proteomes" id="UP001596481">
    <property type="component" value="Unassembled WGS sequence"/>
</dbReference>
<dbReference type="AlphaFoldDB" id="A0ABD5ZJR5"/>
<comment type="caution">
    <text evidence="2">The sequence shown here is derived from an EMBL/GenBank/DDBJ whole genome shotgun (WGS) entry which is preliminary data.</text>
</comment>
<gene>
    <name evidence="2" type="ORF">ACFQJC_17820</name>
</gene>
<reference evidence="2 3" key="1">
    <citation type="journal article" date="2019" name="Int. J. Syst. Evol. Microbiol.">
        <title>The Global Catalogue of Microorganisms (GCM) 10K type strain sequencing project: providing services to taxonomists for standard genome sequencing and annotation.</title>
        <authorList>
            <consortium name="The Broad Institute Genomics Platform"/>
            <consortium name="The Broad Institute Genome Sequencing Center for Infectious Disease"/>
            <person name="Wu L."/>
            <person name="Ma J."/>
        </authorList>
    </citation>
    <scope>NUCLEOTIDE SEQUENCE [LARGE SCALE GENOMIC DNA]</scope>
    <source>
        <strain evidence="2 3">DSM 29988</strain>
    </source>
</reference>
<accession>A0ABD5ZJR5</accession>
<feature type="region of interest" description="Disordered" evidence="1">
    <location>
        <begin position="1"/>
        <end position="32"/>
    </location>
</feature>
<organism evidence="2 3">
    <name type="scientific">Haloferax namakaokahaiae</name>
    <dbReference type="NCBI Taxonomy" id="1748331"/>
    <lineage>
        <taxon>Archaea</taxon>
        <taxon>Methanobacteriati</taxon>
        <taxon>Methanobacteriota</taxon>
        <taxon>Stenosarchaea group</taxon>
        <taxon>Halobacteria</taxon>
        <taxon>Halobacteriales</taxon>
        <taxon>Haloferacaceae</taxon>
        <taxon>Haloferax</taxon>
    </lineage>
</organism>
<evidence type="ECO:0000313" key="2">
    <source>
        <dbReference type="EMBL" id="MFC7205372.1"/>
    </source>
</evidence>
<evidence type="ECO:0000313" key="3">
    <source>
        <dbReference type="Proteomes" id="UP001596481"/>
    </source>
</evidence>
<sequence length="185" mass="20976">MSSDGMTEPDEVEFDFRHNGGSPWHPEERGDDFDPKCGVALRIGETWIPGQNPSGDVAYFFDESEVSFLKRTLGVLKRLYAGETAITMHAGNQGFLHFEAVGDDHVRVSNHYSEEAIDDESERLGIENTGTCSLDTLAAATLDRVRVILPYGREAFLTNGRAHQFRMLEENFQQVEWEAETERFW</sequence>
<protein>
    <submittedName>
        <fullName evidence="2">Uncharacterized protein</fullName>
    </submittedName>
</protein>
<name>A0ABD5ZJR5_9EURY</name>
<dbReference type="EMBL" id="JBHTAA010000015">
    <property type="protein sequence ID" value="MFC7205372.1"/>
    <property type="molecule type" value="Genomic_DNA"/>
</dbReference>
<keyword evidence="3" id="KW-1185">Reference proteome</keyword>
<dbReference type="RefSeq" id="WP_390226002.1">
    <property type="nucleotide sequence ID" value="NZ_JBHTAA010000015.1"/>
</dbReference>
<proteinExistence type="predicted"/>